<proteinExistence type="predicted"/>
<gene>
    <name evidence="1" type="ORF">F3087_23200</name>
</gene>
<protein>
    <submittedName>
        <fullName evidence="1">YbaB/EbfC family nucleoid-associated protein</fullName>
    </submittedName>
</protein>
<comment type="caution">
    <text evidence="1">The sequence shown here is derived from an EMBL/GenBank/DDBJ whole genome shotgun (WGS) entry which is preliminary data.</text>
</comment>
<dbReference type="GO" id="GO:0003677">
    <property type="term" value="F:DNA binding"/>
    <property type="evidence" value="ECO:0007669"/>
    <property type="project" value="InterPro"/>
</dbReference>
<dbReference type="Pfam" id="PF02575">
    <property type="entry name" value="YbaB_DNA_bd"/>
    <property type="match status" value="1"/>
</dbReference>
<reference evidence="1 2" key="1">
    <citation type="submission" date="2019-09" db="EMBL/GenBank/DDBJ databases">
        <authorList>
            <person name="Wang X."/>
        </authorList>
    </citation>
    <scope>NUCLEOTIDE SEQUENCE [LARGE SCALE GENOMIC DNA]</scope>
    <source>
        <strain evidence="1 2">CICC 11023</strain>
    </source>
</reference>
<dbReference type="RefSeq" id="WP_150404147.1">
    <property type="nucleotide sequence ID" value="NZ_JBHJYQ010000013.1"/>
</dbReference>
<evidence type="ECO:0000313" key="1">
    <source>
        <dbReference type="EMBL" id="KAA8886396.1"/>
    </source>
</evidence>
<name>A0A5N0EBQ7_9NOCA</name>
<evidence type="ECO:0000313" key="2">
    <source>
        <dbReference type="Proteomes" id="UP000323876"/>
    </source>
</evidence>
<dbReference type="OrthoDB" id="4484388at2"/>
<keyword evidence="2" id="KW-1185">Reference proteome</keyword>
<dbReference type="Gene3D" id="3.30.1310.10">
    <property type="entry name" value="Nucleoid-associated protein YbaB-like domain"/>
    <property type="match status" value="1"/>
</dbReference>
<dbReference type="Proteomes" id="UP000323876">
    <property type="component" value="Unassembled WGS sequence"/>
</dbReference>
<dbReference type="AlphaFoldDB" id="A0A5N0EBQ7"/>
<sequence>MVDTMDELIARVQQQMYRLRDLNDATTGILVTETSEDGSVTASVDGNGALVDLSLSGAIAKLSPTDFEKTLIDTARAAAYRAFAERADLVTAYNEENAGQ</sequence>
<dbReference type="SUPFAM" id="SSF82607">
    <property type="entry name" value="YbaB-like"/>
    <property type="match status" value="1"/>
</dbReference>
<organism evidence="1 2">
    <name type="scientific">Nocardia colli</name>
    <dbReference type="NCBI Taxonomy" id="2545717"/>
    <lineage>
        <taxon>Bacteria</taxon>
        <taxon>Bacillati</taxon>
        <taxon>Actinomycetota</taxon>
        <taxon>Actinomycetes</taxon>
        <taxon>Mycobacteriales</taxon>
        <taxon>Nocardiaceae</taxon>
        <taxon>Nocardia</taxon>
    </lineage>
</organism>
<dbReference type="InterPro" id="IPR036894">
    <property type="entry name" value="YbaB-like_sf"/>
</dbReference>
<accession>A0A5N0EBQ7</accession>
<dbReference type="EMBL" id="VXLC01000012">
    <property type="protein sequence ID" value="KAA8886396.1"/>
    <property type="molecule type" value="Genomic_DNA"/>
</dbReference>
<dbReference type="InterPro" id="IPR004401">
    <property type="entry name" value="YbaB/EbfC"/>
</dbReference>